<proteinExistence type="predicted"/>
<gene>
    <name evidence="1" type="ORF">SAMN06269117_11044</name>
</gene>
<dbReference type="EMBL" id="FXTM01000010">
    <property type="protein sequence ID" value="SMO55570.1"/>
    <property type="molecule type" value="Genomic_DNA"/>
</dbReference>
<dbReference type="InterPro" id="IPR051135">
    <property type="entry name" value="Gal/GlcNAc/GalNAc_ST"/>
</dbReference>
<name>A0A521CA16_9BACT</name>
<dbReference type="Gene3D" id="3.40.50.300">
    <property type="entry name" value="P-loop containing nucleotide triphosphate hydrolases"/>
    <property type="match status" value="1"/>
</dbReference>
<accession>A0A521CA16</accession>
<dbReference type="GO" id="GO:0006790">
    <property type="term" value="P:sulfur compound metabolic process"/>
    <property type="evidence" value="ECO:0007669"/>
    <property type="project" value="TreeGrafter"/>
</dbReference>
<dbReference type="PANTHER" id="PTHR10704">
    <property type="entry name" value="CARBOHYDRATE SULFOTRANSFERASE"/>
    <property type="match status" value="1"/>
</dbReference>
<dbReference type="GO" id="GO:0001517">
    <property type="term" value="F:N-acetylglucosamine 6-O-sulfotransferase activity"/>
    <property type="evidence" value="ECO:0007669"/>
    <property type="project" value="TreeGrafter"/>
</dbReference>
<dbReference type="InterPro" id="IPR027417">
    <property type="entry name" value="P-loop_NTPase"/>
</dbReference>
<organism evidence="1 2">
    <name type="scientific">Balnearium lithotrophicum</name>
    <dbReference type="NCBI Taxonomy" id="223788"/>
    <lineage>
        <taxon>Bacteria</taxon>
        <taxon>Pseudomonadati</taxon>
        <taxon>Aquificota</taxon>
        <taxon>Aquificia</taxon>
        <taxon>Desulfurobacteriales</taxon>
        <taxon>Desulfurobacteriaceae</taxon>
        <taxon>Balnearium</taxon>
    </lineage>
</organism>
<reference evidence="1 2" key="1">
    <citation type="submission" date="2017-05" db="EMBL/GenBank/DDBJ databases">
        <authorList>
            <person name="Varghese N."/>
            <person name="Submissions S."/>
        </authorList>
    </citation>
    <scope>NUCLEOTIDE SEQUENCE [LARGE SCALE GENOMIC DNA]</scope>
    <source>
        <strain evidence="1 2">DSM 16304</strain>
    </source>
</reference>
<dbReference type="Pfam" id="PF13469">
    <property type="entry name" value="Sulfotransfer_3"/>
    <property type="match status" value="1"/>
</dbReference>
<dbReference type="OrthoDB" id="663914at2"/>
<sequence>MLSNKLKIIYIVGSGRSGSTLLERMLGQHEDVFAIGESFHGWERAFLKNQLCSCGVPFYECEIWKKIDSHFNKTLKKMNINFEKFVYLLKNTVRIRNYFFNRYKTNATIINKIYTEFYKSILEVSQKKYLIDSSKHPVLAHILSLNDNLELYFIHLIRDPRGVAYSWKKKKLKPIAPNKYDYMPQYPSLKTTVHWNVTNYIANKLVTKENVRYLRLKYEDLVSNPGKMLINIFKFLNLRSDSVVRKIICKENCIILHANHTLAGNPFRFKTGKVNLNLDKEWQEKLSFLEKNLIAFSSLPWLINYRYISPIKKGSKCDV</sequence>
<dbReference type="Proteomes" id="UP000317315">
    <property type="component" value="Unassembled WGS sequence"/>
</dbReference>
<dbReference type="SUPFAM" id="SSF52540">
    <property type="entry name" value="P-loop containing nucleoside triphosphate hydrolases"/>
    <property type="match status" value="1"/>
</dbReference>
<evidence type="ECO:0000313" key="1">
    <source>
        <dbReference type="EMBL" id="SMO55570.1"/>
    </source>
</evidence>
<dbReference type="AlphaFoldDB" id="A0A521CA16"/>
<protein>
    <submittedName>
        <fullName evidence="1">Sulfotransferase family protein</fullName>
    </submittedName>
</protein>
<keyword evidence="1" id="KW-0808">Transferase</keyword>
<evidence type="ECO:0000313" key="2">
    <source>
        <dbReference type="Proteomes" id="UP000317315"/>
    </source>
</evidence>
<dbReference type="PANTHER" id="PTHR10704:SF44">
    <property type="entry name" value="LD35051P-RELATED"/>
    <property type="match status" value="1"/>
</dbReference>
<dbReference type="GO" id="GO:0006044">
    <property type="term" value="P:N-acetylglucosamine metabolic process"/>
    <property type="evidence" value="ECO:0007669"/>
    <property type="project" value="TreeGrafter"/>
</dbReference>
<keyword evidence="2" id="KW-1185">Reference proteome</keyword>
<dbReference type="RefSeq" id="WP_142935272.1">
    <property type="nucleotide sequence ID" value="NZ_FXTM01000010.1"/>
</dbReference>